<reference evidence="1" key="1">
    <citation type="journal article" date="2023" name="Plant J.">
        <title>Genome sequences and population genomics provide insights into the demographic history, inbreeding, and mutation load of two 'living fossil' tree species of Dipteronia.</title>
        <authorList>
            <person name="Feng Y."/>
            <person name="Comes H.P."/>
            <person name="Chen J."/>
            <person name="Zhu S."/>
            <person name="Lu R."/>
            <person name="Zhang X."/>
            <person name="Li P."/>
            <person name="Qiu J."/>
            <person name="Olsen K.M."/>
            <person name="Qiu Y."/>
        </authorList>
    </citation>
    <scope>NUCLEOTIDE SEQUENCE</scope>
    <source>
        <strain evidence="1">KIB01</strain>
    </source>
</reference>
<protein>
    <submittedName>
        <fullName evidence="1">Uncharacterized protein</fullName>
    </submittedName>
</protein>
<accession>A0AAE0CJ56</accession>
<proteinExistence type="predicted"/>
<dbReference type="Proteomes" id="UP001280121">
    <property type="component" value="Unassembled WGS sequence"/>
</dbReference>
<keyword evidence="2" id="KW-1185">Reference proteome</keyword>
<dbReference type="EMBL" id="JANJYI010000004">
    <property type="protein sequence ID" value="KAK2653081.1"/>
    <property type="molecule type" value="Genomic_DNA"/>
</dbReference>
<evidence type="ECO:0000313" key="2">
    <source>
        <dbReference type="Proteomes" id="UP001280121"/>
    </source>
</evidence>
<organism evidence="1 2">
    <name type="scientific">Dipteronia dyeriana</name>
    <dbReference type="NCBI Taxonomy" id="168575"/>
    <lineage>
        <taxon>Eukaryota</taxon>
        <taxon>Viridiplantae</taxon>
        <taxon>Streptophyta</taxon>
        <taxon>Embryophyta</taxon>
        <taxon>Tracheophyta</taxon>
        <taxon>Spermatophyta</taxon>
        <taxon>Magnoliopsida</taxon>
        <taxon>eudicotyledons</taxon>
        <taxon>Gunneridae</taxon>
        <taxon>Pentapetalae</taxon>
        <taxon>rosids</taxon>
        <taxon>malvids</taxon>
        <taxon>Sapindales</taxon>
        <taxon>Sapindaceae</taxon>
        <taxon>Hippocastanoideae</taxon>
        <taxon>Acereae</taxon>
        <taxon>Dipteronia</taxon>
    </lineage>
</organism>
<sequence>MFLLVELLLGKADSDGGRVSDTVAVYDQFISSYPNDFHGYLAKGIILKEKWKSWSAERMFIQVSI</sequence>
<evidence type="ECO:0000313" key="1">
    <source>
        <dbReference type="EMBL" id="KAK2653081.1"/>
    </source>
</evidence>
<name>A0AAE0CJ56_9ROSI</name>
<comment type="caution">
    <text evidence="1">The sequence shown here is derived from an EMBL/GenBank/DDBJ whole genome shotgun (WGS) entry which is preliminary data.</text>
</comment>
<dbReference type="AlphaFoldDB" id="A0AAE0CJ56"/>
<gene>
    <name evidence="1" type="ORF">Ddye_012937</name>
</gene>